<keyword evidence="2" id="KW-1185">Reference proteome</keyword>
<protein>
    <submittedName>
        <fullName evidence="1">Uncharacterized protein</fullName>
    </submittedName>
</protein>
<dbReference type="EMBL" id="SJJY01000004">
    <property type="protein sequence ID" value="TCC23130.1"/>
    <property type="molecule type" value="Genomic_DNA"/>
</dbReference>
<evidence type="ECO:0000313" key="1">
    <source>
        <dbReference type="EMBL" id="TCC23130.1"/>
    </source>
</evidence>
<reference evidence="1 2" key="1">
    <citation type="submission" date="2019-02" db="EMBL/GenBank/DDBJ databases">
        <title>Kribbella capetownensis sp. nov. and Kribbella speibonae sp. nov., isolated from soil.</title>
        <authorList>
            <person name="Curtis S.M."/>
            <person name="Norton I."/>
            <person name="Everest G.J."/>
            <person name="Meyers P.R."/>
        </authorList>
    </citation>
    <scope>NUCLEOTIDE SEQUENCE [LARGE SCALE GENOMIC DNA]</scope>
    <source>
        <strain evidence="1 2">SK5</strain>
    </source>
</reference>
<organism evidence="1 2">
    <name type="scientific">Kribbella speibonae</name>
    <dbReference type="NCBI Taxonomy" id="1572660"/>
    <lineage>
        <taxon>Bacteria</taxon>
        <taxon>Bacillati</taxon>
        <taxon>Actinomycetota</taxon>
        <taxon>Actinomycetes</taxon>
        <taxon>Propionibacteriales</taxon>
        <taxon>Kribbellaceae</taxon>
        <taxon>Kribbella</taxon>
    </lineage>
</organism>
<name>A0ABY2A747_9ACTN</name>
<comment type="caution">
    <text evidence="1">The sequence shown here is derived from an EMBL/GenBank/DDBJ whole genome shotgun (WGS) entry which is preliminary data.</text>
</comment>
<accession>A0ABY2A747</accession>
<dbReference type="Proteomes" id="UP000292385">
    <property type="component" value="Unassembled WGS sequence"/>
</dbReference>
<evidence type="ECO:0000313" key="2">
    <source>
        <dbReference type="Proteomes" id="UP000292385"/>
    </source>
</evidence>
<gene>
    <name evidence="1" type="ORF">E0H58_20085</name>
</gene>
<proteinExistence type="predicted"/>
<sequence>MRLIGYWAGPTAPDWPDPKNFVDATWDRHEREVIADYLRCGFIYRAFGGLSTCRFCGQQNGALELSDGVWLWPDGLAHYVDDHSVRLPVEFVDHALDYLDKLGESDRDTEWWRAQTSWRHDSQQ</sequence>